<gene>
    <name evidence="1" type="ORF">L6164_017071</name>
</gene>
<name>A0ACB9N6W0_BAUVA</name>
<comment type="caution">
    <text evidence="1">The sequence shown here is derived from an EMBL/GenBank/DDBJ whole genome shotgun (WGS) entry which is preliminary data.</text>
</comment>
<dbReference type="EMBL" id="CM039432">
    <property type="protein sequence ID" value="KAI4332137.1"/>
    <property type="molecule type" value="Genomic_DNA"/>
</dbReference>
<accession>A0ACB9N6W0</accession>
<evidence type="ECO:0000313" key="1">
    <source>
        <dbReference type="EMBL" id="KAI4332137.1"/>
    </source>
</evidence>
<proteinExistence type="predicted"/>
<keyword evidence="2" id="KW-1185">Reference proteome</keyword>
<reference evidence="1 2" key="1">
    <citation type="journal article" date="2022" name="DNA Res.">
        <title>Chromosomal-level genome assembly of the orchid tree Bauhinia variegata (Leguminosae; Cercidoideae) supports the allotetraploid origin hypothesis of Bauhinia.</title>
        <authorList>
            <person name="Zhong Y."/>
            <person name="Chen Y."/>
            <person name="Zheng D."/>
            <person name="Pang J."/>
            <person name="Liu Y."/>
            <person name="Luo S."/>
            <person name="Meng S."/>
            <person name="Qian L."/>
            <person name="Wei D."/>
            <person name="Dai S."/>
            <person name="Zhou R."/>
        </authorList>
    </citation>
    <scope>NUCLEOTIDE SEQUENCE [LARGE SCALE GENOMIC DNA]</scope>
    <source>
        <strain evidence="1">BV-YZ2020</strain>
    </source>
</reference>
<dbReference type="Proteomes" id="UP000828941">
    <property type="component" value="Chromosome 7"/>
</dbReference>
<protein>
    <submittedName>
        <fullName evidence="1">Uncharacterized protein</fullName>
    </submittedName>
</protein>
<evidence type="ECO:0000313" key="2">
    <source>
        <dbReference type="Proteomes" id="UP000828941"/>
    </source>
</evidence>
<organism evidence="1 2">
    <name type="scientific">Bauhinia variegata</name>
    <name type="common">Purple orchid tree</name>
    <name type="synonym">Phanera variegata</name>
    <dbReference type="NCBI Taxonomy" id="167791"/>
    <lineage>
        <taxon>Eukaryota</taxon>
        <taxon>Viridiplantae</taxon>
        <taxon>Streptophyta</taxon>
        <taxon>Embryophyta</taxon>
        <taxon>Tracheophyta</taxon>
        <taxon>Spermatophyta</taxon>
        <taxon>Magnoliopsida</taxon>
        <taxon>eudicotyledons</taxon>
        <taxon>Gunneridae</taxon>
        <taxon>Pentapetalae</taxon>
        <taxon>rosids</taxon>
        <taxon>fabids</taxon>
        <taxon>Fabales</taxon>
        <taxon>Fabaceae</taxon>
        <taxon>Cercidoideae</taxon>
        <taxon>Cercideae</taxon>
        <taxon>Bauhiniinae</taxon>
        <taxon>Bauhinia</taxon>
    </lineage>
</organism>
<sequence length="501" mass="58047">MQLIHRAVVHDLSSLYCWAFVSRNFFSVSCHLIETRDFQHREPCQDLKRLSSLDILISKVGKGGGENEIFQSLADDQCCDGVPLSYNLIETLLHRFKNDWKSALGIFKWASSRTGFRHSPETYDLMVDILGKMKQMDKVRELLEEMHQGGFITLNTIAKVMRRFSGAGMWHDAVRIFDELHTLGLEKNTESMNLLLDTLCKEENVEKARAIFLELKEHISPNAHTFNIFIHGWCKANRVDEAHWTIQEMKGHGYRPCVISYSTIIQCYCQEQNFSRIYELLDEMQAQGCSPNIVTYTIILMALAKAEKFEEALQIVDRMRSVGCKPDTLFFNGLIYTLGRADRIHEAVHVFKETMPKFGVARNTSTYNSMISMFCHHSEEKNALDILKEMEDSGLCKPDVQTYHPLIKLCFKNGLIDNCLTDILNDMVKKHHIGLDISTYTLLIHGLCRANRFEWAYHLFEEMIDRDIMPRYRTCRLLLDEVKQKNMYGAAEKIEDLMKKL</sequence>